<evidence type="ECO:0000256" key="1">
    <source>
        <dbReference type="SAM" id="MobiDB-lite"/>
    </source>
</evidence>
<feature type="transmembrane region" description="Helical" evidence="2">
    <location>
        <begin position="2182"/>
        <end position="2204"/>
    </location>
</feature>
<organism evidence="4 5">
    <name type="scientific">Halapricum desulfuricans</name>
    <dbReference type="NCBI Taxonomy" id="2841257"/>
    <lineage>
        <taxon>Archaea</taxon>
        <taxon>Methanobacteriati</taxon>
        <taxon>Methanobacteriota</taxon>
        <taxon>Stenosarchaea group</taxon>
        <taxon>Halobacteria</taxon>
        <taxon>Halobacteriales</taxon>
        <taxon>Haloarculaceae</taxon>
        <taxon>Halapricum</taxon>
    </lineage>
</organism>
<keyword evidence="2" id="KW-0472">Membrane</keyword>
<evidence type="ECO:0000256" key="2">
    <source>
        <dbReference type="SAM" id="Phobius"/>
    </source>
</evidence>
<dbReference type="NCBIfam" id="TIGR04213">
    <property type="entry name" value="PGF_pre_PGF"/>
    <property type="match status" value="1"/>
</dbReference>
<feature type="region of interest" description="Disordered" evidence="1">
    <location>
        <begin position="2144"/>
        <end position="2177"/>
    </location>
</feature>
<dbReference type="GeneID" id="68862471"/>
<dbReference type="InterPro" id="IPR026453">
    <property type="entry name" value="PGF_pre_PGF"/>
</dbReference>
<sequence>MKLRALALSLVMVLSVLVIGVSFGTGVAAAANEAGNVTASDLPGSGTSDDPYQISNASELQAIEDNLGANYTLVADVNASDTSEWNGGAGFAPIGDSSTPFTGTLDGNGHAIEDLYINRGSTDNVGLFAFSGGTVADVHLRNVNVSGGSWIGSLLGVNDGTVISSSATGKVGGTTYVGGLVGTNNQLVKTSSANVNVDADDKWAGGLVGENKYATVMQSYAMGEVVASEDYGGGLVGYNDGTVNTSYATGAVGPSRLMNDGGLIGEQTSNALLEESYWDMDTTSRIDAVGENGATYGGNVIDVTGLTTSEMQGKDPTKTMDLLDFSGTWATVESADHLASSDGYPTLQAFDRQRQLESQGVNTYTAIRDWNDLDDIRNALGGDYLLMNDLDENTAGYESVANASANGGQGFDPIGDSGTPFTGTFDGNGSTIANLTINRSSEDDIGLFGRSSGEITNVTIDAVTIDGSTSVGGLVGDNYGGTVTASSANGSVNGSSKVGGIVGSNRGTVTATTATVAVTGTDRVGGLVGAVSAGTVNTSSAAGTVTGSNKVGGLIGENYGTIAESYASGAVNSSTDYVGGLVAYNYGTVENSYATGDVNGSQYVAGLTGTNAGTVRTSYATGNVTGSADLGGLVGFNSGTVTDAYWDVNTTGQDTSDGGSGLTTSQLKANTSLAFDFTNTWAVKTGGEVSYPYLLNNTQSPAPGLESLFAGGDGTEASPYQIADWNDLDNVRNALGANYTLVADLYENSAGYSEVASPSANDDKGFDPIGPDYDTPFNGTFDGQGHTIANLTINRTTEDNVGLFGTAGTNAEITNTSLEDANVTGSDNVGTLVGANDGTVTNSFAAANLTGNNQVGGLVGVVSKGGTVNMSDATGTVIGDRSVGGLVGSTLAEVSEPPGNVYASSASSDVTGNRFVGGLVGGLAFGTVTESNSTGAVIGKTNVGGLVGVNQGGSISLSNASGTVAVRDGASSPTNFGGLVGWSLQGTVTQSTATGDVQANDATSVGGLVGYADATGTSDMVNGSYATGNVTGAESVGGLAGTVINATVNQTYATGAVSGDTEVGGLVGNATGANTEVSQSYAVGSVSATGTPVGGLVGTTQDSATVTDAYWETETTGVSGSDGGAGLTTSQMIGLDALNSGNMEAFESPPWETVSDGSPPAADADGYPILQALAAEPQIHTPSVESGTQNLYAGGSGNETDPYEIANWTHLDNVRENLGANFTLVADLDSTTEGYGEVHDAEKGFAPLGDSSTPFTGTFDGNDSTIADLTINRSGDNDIGLFGYAGDGAVITNVTLESVTVNGSAQVGALVGNMDEANVTGTTASGTVNGEHTMGGLIGVNNGFVSASNATVTVTGTGSMGGGGVGGLVGTNQNGGLIIRSQAHGNVTTERYGGGLVGSNANGTVNRSWATGTVTGNILVGGLVGYNHVGSVSSSHATGNVSADSIVGGLIGGNVDSVTASNASGAVTGKQRVGGLVGANGVQSQDTPGGTIETSTASGTVTVHESATGPTQFGGLVGQNYKGTVTTSNATGDVQAGDATDVGGLIGYNDVTQQSTIRETHAIGDVTGSSNVGGLVGTNIDDLVADSYATGNVTGSSNVGGLVGANGNASTFKKGGTIENTTASGTVILAGDSTNPENMGGLVGQSFQGTVTQSNATGDVNGGDATNVGGLVGYNDATELRTIRETYATGAVDGGQNVGGLVGTNKNDLVTESYAIGSVNGSASVGGLVGINTGSIAKVNNSYAAGSVTGDSAGGLVGTNGSGATVEDAYWDTQTTNQSSSAGNATGLTTSEMIGANALDSGNMDALKSPPWATVNESTTGADADGYPILDALDTDPQVLTPEVEEDTGGDNGRSPSSGTGGGTSSSPSDTTATVEYGDAGDITVNNPQAGGRVVLKGDDDGTEAALSGVDTIQVDRLSMDVETDRDFTLSVTTFETDLTPSVGVDGIDAATQKEVESAANSFESDTNTVSAGYVNVEHDLGPEELSGATFNFRIKQSYLDDLDVSPEDVTLYRRSDGEWNSQDTEYVDSNGTHYAFEGTAPGFSVFALGTERARLDITDPALDESTIETGESAQVTATVVNHGATDGTKTVNVSIDGTVVASETVDVAAGSSEHVSLEFEQDVGEWQLLIDGEAFDTLVVEQQGAETPTTTEQSLTDTPTTAGPDAGTTTTVVPDQEGDGLPVLGVLLVILLVAGGFAVFLLAGRREEPQDDESTDSDENAAVDEAEDADADNVDQG</sequence>
<gene>
    <name evidence="4" type="ORF">HSBGL_2954</name>
</gene>
<evidence type="ECO:0000313" key="4">
    <source>
        <dbReference type="EMBL" id="QSG13348.1"/>
    </source>
</evidence>
<feature type="domain" description="GLUG" evidence="3">
    <location>
        <begin position="1568"/>
        <end position="1594"/>
    </location>
</feature>
<reference evidence="4" key="1">
    <citation type="submission" date="2020-11" db="EMBL/GenBank/DDBJ databases">
        <title>Carbohydrate-dependent, anaerobic sulfur respiration: A novel catabolism in halophilic archaea.</title>
        <authorList>
            <person name="Sorokin D.Y."/>
            <person name="Messina E."/>
            <person name="Smedile F."/>
            <person name="La Cono V."/>
            <person name="Hallsworth J.E."/>
            <person name="Yakimov M.M."/>
        </authorList>
    </citation>
    <scope>NUCLEOTIDE SEQUENCE</scope>
    <source>
        <strain evidence="4">HSR-Bgl</strain>
    </source>
</reference>
<evidence type="ECO:0000259" key="3">
    <source>
        <dbReference type="Pfam" id="PF07581"/>
    </source>
</evidence>
<accession>A0A897NKZ7</accession>
<name>A0A897NKZ7_9EURY</name>
<feature type="region of interest" description="Disordered" evidence="1">
    <location>
        <begin position="2207"/>
        <end position="2238"/>
    </location>
</feature>
<feature type="domain" description="GLUG" evidence="3">
    <location>
        <begin position="1637"/>
        <end position="1661"/>
    </location>
</feature>
<dbReference type="Gene3D" id="2.160.20.110">
    <property type="match status" value="8"/>
</dbReference>
<dbReference type="Pfam" id="PF07581">
    <property type="entry name" value="Glug"/>
    <property type="match status" value="6"/>
</dbReference>
<keyword evidence="2" id="KW-1133">Transmembrane helix</keyword>
<feature type="region of interest" description="Disordered" evidence="1">
    <location>
        <begin position="1809"/>
        <end position="1892"/>
    </location>
</feature>
<feature type="compositionally biased region" description="Acidic residues" evidence="1">
    <location>
        <begin position="2210"/>
        <end position="2238"/>
    </location>
</feature>
<feature type="domain" description="GLUG" evidence="3">
    <location>
        <begin position="974"/>
        <end position="997"/>
    </location>
</feature>
<dbReference type="Proteomes" id="UP000663305">
    <property type="component" value="Chromosome"/>
</dbReference>
<evidence type="ECO:0000313" key="5">
    <source>
        <dbReference type="Proteomes" id="UP000663305"/>
    </source>
</evidence>
<dbReference type="RefSeq" id="WP_229125068.1">
    <property type="nucleotide sequence ID" value="NZ_CP064789.1"/>
</dbReference>
<dbReference type="InterPro" id="IPR011493">
    <property type="entry name" value="GLUG"/>
</dbReference>
<feature type="compositionally biased region" description="Polar residues" evidence="1">
    <location>
        <begin position="2145"/>
        <end position="2156"/>
    </location>
</feature>
<dbReference type="EMBL" id="CP064789">
    <property type="protein sequence ID" value="QSG13348.1"/>
    <property type="molecule type" value="Genomic_DNA"/>
</dbReference>
<proteinExistence type="predicted"/>
<feature type="compositionally biased region" description="Low complexity" evidence="1">
    <location>
        <begin position="2157"/>
        <end position="2172"/>
    </location>
</feature>
<keyword evidence="2" id="KW-0812">Transmembrane</keyword>
<feature type="domain" description="GLUG" evidence="3">
    <location>
        <begin position="1595"/>
        <end position="1628"/>
    </location>
</feature>
<feature type="domain" description="GLUG" evidence="3">
    <location>
        <begin position="577"/>
        <end position="599"/>
    </location>
</feature>
<feature type="domain" description="GLUG" evidence="3">
    <location>
        <begin position="1510"/>
        <end position="1534"/>
    </location>
</feature>
<protein>
    <submittedName>
        <fullName evidence="4">Putative membrane protein</fullName>
    </submittedName>
</protein>